<dbReference type="SUPFAM" id="SSF53448">
    <property type="entry name" value="Nucleotide-diphospho-sugar transferases"/>
    <property type="match status" value="1"/>
</dbReference>
<comment type="similarity">
    <text evidence="1">Belongs to the glycosyltransferase 2 family.</text>
</comment>
<evidence type="ECO:0000313" key="4">
    <source>
        <dbReference type="EMBL" id="GAA4674657.1"/>
    </source>
</evidence>
<evidence type="ECO:0000256" key="2">
    <source>
        <dbReference type="ARBA" id="ARBA00022676"/>
    </source>
</evidence>
<evidence type="ECO:0008006" key="6">
    <source>
        <dbReference type="Google" id="ProtNLM"/>
    </source>
</evidence>
<dbReference type="Gene3D" id="3.90.550.10">
    <property type="entry name" value="Spore Coat Polysaccharide Biosynthesis Protein SpsA, Chain A"/>
    <property type="match status" value="1"/>
</dbReference>
<dbReference type="Pfam" id="PF13641">
    <property type="entry name" value="Glyco_tranf_2_3"/>
    <property type="match status" value="1"/>
</dbReference>
<evidence type="ECO:0000256" key="3">
    <source>
        <dbReference type="ARBA" id="ARBA00022679"/>
    </source>
</evidence>
<name>A0ABP8VX50_9MICO</name>
<organism evidence="4 5">
    <name type="scientific">Frondihabitans cladoniiphilus</name>
    <dbReference type="NCBI Taxonomy" id="715785"/>
    <lineage>
        <taxon>Bacteria</taxon>
        <taxon>Bacillati</taxon>
        <taxon>Actinomycetota</taxon>
        <taxon>Actinomycetes</taxon>
        <taxon>Micrococcales</taxon>
        <taxon>Microbacteriaceae</taxon>
        <taxon>Frondihabitans</taxon>
    </lineage>
</organism>
<dbReference type="Proteomes" id="UP001501295">
    <property type="component" value="Unassembled WGS sequence"/>
</dbReference>
<keyword evidence="5" id="KW-1185">Reference proteome</keyword>
<dbReference type="PANTHER" id="PTHR43630">
    <property type="entry name" value="POLY-BETA-1,6-N-ACETYL-D-GLUCOSAMINE SYNTHASE"/>
    <property type="match status" value="1"/>
</dbReference>
<protein>
    <recommendedName>
        <fullName evidence="6">Glycosyl transferase family 2</fullName>
    </recommendedName>
</protein>
<comment type="caution">
    <text evidence="4">The sequence shown here is derived from an EMBL/GenBank/DDBJ whole genome shotgun (WGS) entry which is preliminary data.</text>
</comment>
<dbReference type="PANTHER" id="PTHR43630:SF1">
    <property type="entry name" value="POLY-BETA-1,6-N-ACETYL-D-GLUCOSAMINE SYNTHASE"/>
    <property type="match status" value="1"/>
</dbReference>
<reference evidence="5" key="1">
    <citation type="journal article" date="2019" name="Int. J. Syst. Evol. Microbiol.">
        <title>The Global Catalogue of Microorganisms (GCM) 10K type strain sequencing project: providing services to taxonomists for standard genome sequencing and annotation.</title>
        <authorList>
            <consortium name="The Broad Institute Genomics Platform"/>
            <consortium name="The Broad Institute Genome Sequencing Center for Infectious Disease"/>
            <person name="Wu L."/>
            <person name="Ma J."/>
        </authorList>
    </citation>
    <scope>NUCLEOTIDE SEQUENCE [LARGE SCALE GENOMIC DNA]</scope>
    <source>
        <strain evidence="5">JCM 18956</strain>
    </source>
</reference>
<accession>A0ABP8VX50</accession>
<evidence type="ECO:0000256" key="1">
    <source>
        <dbReference type="ARBA" id="ARBA00006739"/>
    </source>
</evidence>
<keyword evidence="2" id="KW-0328">Glycosyltransferase</keyword>
<sequence length="371" mass="39862">MRTRSALGLAALGVSVAAGHVVYPMALAALTKFKSAQPVRPAPAVWPPVTVIVPAYLERNVIADKVRDVKANGYPGEVTVLVVADGDEATASIAAAAGAEVLLLTERGGKSQALNAGVAVAETEWIVLTDANAVLTPGSLQRLVAWLDDETVGAVAGEKLEGDGGELAYWKFTSWIKRAEWKLGSTLAMDGGLCAVRKSAWDPIPKDISCDDFWISLDMNDRGYRVAYEPEARVIEDTIGSFGQSWERRTRVLGSSLFVLWKKRHMLSPTRPVVSSKIWGHKLWRSTAGPLSHVALLGIATGTVRTSRLSQVFLVGNAAAALFVVAQSREVDLPKPASLVAQVAYLQAVALGGMVRFVQGDRALKWKKPER</sequence>
<dbReference type="RefSeq" id="WP_345375600.1">
    <property type="nucleotide sequence ID" value="NZ_BAABLM010000003.1"/>
</dbReference>
<gene>
    <name evidence="4" type="ORF">GCM10025780_18930</name>
</gene>
<keyword evidence="3" id="KW-0808">Transferase</keyword>
<proteinExistence type="inferred from homology"/>
<dbReference type="InterPro" id="IPR029044">
    <property type="entry name" value="Nucleotide-diphossugar_trans"/>
</dbReference>
<evidence type="ECO:0000313" key="5">
    <source>
        <dbReference type="Proteomes" id="UP001501295"/>
    </source>
</evidence>
<dbReference type="EMBL" id="BAABLM010000003">
    <property type="protein sequence ID" value="GAA4674657.1"/>
    <property type="molecule type" value="Genomic_DNA"/>
</dbReference>